<reference evidence="1 2" key="1">
    <citation type="journal article" date="2019" name="Sci. Rep.">
        <title>Orb-weaving spider Araneus ventricosus genome elucidates the spidroin gene catalogue.</title>
        <authorList>
            <person name="Kono N."/>
            <person name="Nakamura H."/>
            <person name="Ohtoshi R."/>
            <person name="Moran D.A.P."/>
            <person name="Shinohara A."/>
            <person name="Yoshida Y."/>
            <person name="Fujiwara M."/>
            <person name="Mori M."/>
            <person name="Tomita M."/>
            <person name="Arakawa K."/>
        </authorList>
    </citation>
    <scope>NUCLEOTIDE SEQUENCE [LARGE SCALE GENOMIC DNA]</scope>
</reference>
<keyword evidence="2" id="KW-1185">Reference proteome</keyword>
<evidence type="ECO:0000313" key="1">
    <source>
        <dbReference type="EMBL" id="GBO11528.1"/>
    </source>
</evidence>
<dbReference type="Proteomes" id="UP000499080">
    <property type="component" value="Unassembled WGS sequence"/>
</dbReference>
<dbReference type="AlphaFoldDB" id="A0A4Y2UFD2"/>
<organism evidence="1 2">
    <name type="scientific">Araneus ventricosus</name>
    <name type="common">Orbweaver spider</name>
    <name type="synonym">Epeira ventricosa</name>
    <dbReference type="NCBI Taxonomy" id="182803"/>
    <lineage>
        <taxon>Eukaryota</taxon>
        <taxon>Metazoa</taxon>
        <taxon>Ecdysozoa</taxon>
        <taxon>Arthropoda</taxon>
        <taxon>Chelicerata</taxon>
        <taxon>Arachnida</taxon>
        <taxon>Araneae</taxon>
        <taxon>Araneomorphae</taxon>
        <taxon>Entelegynae</taxon>
        <taxon>Araneoidea</taxon>
        <taxon>Araneidae</taxon>
        <taxon>Araneus</taxon>
    </lineage>
</organism>
<comment type="caution">
    <text evidence="1">The sequence shown here is derived from an EMBL/GenBank/DDBJ whole genome shotgun (WGS) entry which is preliminary data.</text>
</comment>
<accession>A0A4Y2UFD2</accession>
<gene>
    <name evidence="1" type="ORF">AVEN_145055_1</name>
</gene>
<dbReference type="EMBL" id="BGPR01036346">
    <property type="protein sequence ID" value="GBO11528.1"/>
    <property type="molecule type" value="Genomic_DNA"/>
</dbReference>
<feature type="non-terminal residue" evidence="1">
    <location>
        <position position="1"/>
    </location>
</feature>
<name>A0A4Y2UFD2_ARAVE</name>
<evidence type="ECO:0000313" key="2">
    <source>
        <dbReference type="Proteomes" id="UP000499080"/>
    </source>
</evidence>
<protein>
    <submittedName>
        <fullName evidence="1">Uncharacterized protein</fullName>
    </submittedName>
</protein>
<sequence length="215" mass="23264">AHNVYKRDTGFILTGNCTTSRSGGGYDVHNAGSGDCHLTYGDCSGSNSSGGGRSIQKIHDVYNAASGIVYITYCGASTSSEEMIHNIYNAGSGQFQIMYVTSDTNIQRRLVNDVRNAGSGSINITYKNCGSRNICGKLANDIYIKASGGVNVSTSSGKSCGPLVNNVYDTGSGRIYLRYGIIGTTPWQQRVFVLRVWKRENVDQERQTQMLAQIK</sequence>
<proteinExistence type="predicted"/>